<dbReference type="STRING" id="243090.RB5001"/>
<dbReference type="KEGG" id="rba:RB5001"/>
<dbReference type="Proteomes" id="UP000001025">
    <property type="component" value="Chromosome"/>
</dbReference>
<feature type="region of interest" description="Disordered" evidence="1">
    <location>
        <begin position="34"/>
        <end position="64"/>
    </location>
</feature>
<proteinExistence type="predicted"/>
<name>Q7UGU8_RHOBA</name>
<dbReference type="AlphaFoldDB" id="Q7UGU8"/>
<dbReference type="InParanoid" id="Q7UGU8"/>
<organism evidence="2 3">
    <name type="scientific">Rhodopirellula baltica (strain DSM 10527 / NCIMB 13988 / SH1)</name>
    <dbReference type="NCBI Taxonomy" id="243090"/>
    <lineage>
        <taxon>Bacteria</taxon>
        <taxon>Pseudomonadati</taxon>
        <taxon>Planctomycetota</taxon>
        <taxon>Planctomycetia</taxon>
        <taxon>Pirellulales</taxon>
        <taxon>Pirellulaceae</taxon>
        <taxon>Rhodopirellula</taxon>
    </lineage>
</organism>
<evidence type="ECO:0000313" key="2">
    <source>
        <dbReference type="EMBL" id="CAD78231.1"/>
    </source>
</evidence>
<protein>
    <submittedName>
        <fullName evidence="2">Uncharacterized protein</fullName>
    </submittedName>
</protein>
<sequence>MKGPTFLQLLNRYPHVTYNLFEECHFAFGPKCANSHPPKRSASQKDNARLTSDSGWPGQELDGGRRRSTWFETIRHGERFTLAMGAEGNVSCHTNCLTRRKTT</sequence>
<reference evidence="2 3" key="1">
    <citation type="journal article" date="2003" name="Proc. Natl. Acad. Sci. U.S.A.">
        <title>Complete genome sequence of the marine planctomycete Pirellula sp. strain 1.</title>
        <authorList>
            <person name="Gloeckner F.O."/>
            <person name="Kube M."/>
            <person name="Bauer M."/>
            <person name="Teeling H."/>
            <person name="Lombardot T."/>
            <person name="Ludwig W."/>
            <person name="Gade D."/>
            <person name="Beck A."/>
            <person name="Borzym K."/>
            <person name="Heitmann K."/>
            <person name="Rabus R."/>
            <person name="Schlesner H."/>
            <person name="Amann R."/>
            <person name="Reinhardt R."/>
        </authorList>
    </citation>
    <scope>NUCLEOTIDE SEQUENCE [LARGE SCALE GENOMIC DNA]</scope>
    <source>
        <strain evidence="3">DSM 10527 / NCIMB 13988 / SH1</strain>
    </source>
</reference>
<gene>
    <name evidence="2" type="ordered locus">RB5001</name>
</gene>
<dbReference type="HOGENOM" id="CLU_2261592_0_0_0"/>
<dbReference type="EnsemblBacteria" id="CAD78231">
    <property type="protein sequence ID" value="CAD78231"/>
    <property type="gene ID" value="RB5001"/>
</dbReference>
<accession>Q7UGU8</accession>
<keyword evidence="3" id="KW-1185">Reference proteome</keyword>
<evidence type="ECO:0000313" key="3">
    <source>
        <dbReference type="Proteomes" id="UP000001025"/>
    </source>
</evidence>
<dbReference type="EMBL" id="BX294141">
    <property type="protein sequence ID" value="CAD78231.1"/>
    <property type="molecule type" value="Genomic_DNA"/>
</dbReference>
<evidence type="ECO:0000256" key="1">
    <source>
        <dbReference type="SAM" id="MobiDB-lite"/>
    </source>
</evidence>